<dbReference type="GO" id="GO:0005778">
    <property type="term" value="C:peroxisomal membrane"/>
    <property type="evidence" value="ECO:0007669"/>
    <property type="project" value="UniProtKB-SubCell"/>
</dbReference>
<keyword evidence="4 15" id="KW-0812">Transmembrane</keyword>
<evidence type="ECO:0000256" key="4">
    <source>
        <dbReference type="ARBA" id="ARBA00022692"/>
    </source>
</evidence>
<feature type="transmembrane region" description="Helical" evidence="15">
    <location>
        <begin position="212"/>
        <end position="238"/>
    </location>
</feature>
<dbReference type="InterPro" id="IPR007223">
    <property type="entry name" value="Peroxin-13_N"/>
</dbReference>
<feature type="domain" description="SH3" evidence="16">
    <location>
        <begin position="349"/>
        <end position="415"/>
    </location>
</feature>
<dbReference type="Gene3D" id="2.30.30.40">
    <property type="entry name" value="SH3 Domains"/>
    <property type="match status" value="1"/>
</dbReference>
<evidence type="ECO:0000256" key="8">
    <source>
        <dbReference type="ARBA" id="ARBA00023136"/>
    </source>
</evidence>
<evidence type="ECO:0000256" key="14">
    <source>
        <dbReference type="SAM" id="MobiDB-lite"/>
    </source>
</evidence>
<evidence type="ECO:0000256" key="6">
    <source>
        <dbReference type="ARBA" id="ARBA00022989"/>
    </source>
</evidence>
<organism evidence="17 18">
    <name type="scientific">Spodoptera littoralis</name>
    <name type="common">Egyptian cotton leafworm</name>
    <dbReference type="NCBI Taxonomy" id="7109"/>
    <lineage>
        <taxon>Eukaryota</taxon>
        <taxon>Metazoa</taxon>
        <taxon>Ecdysozoa</taxon>
        <taxon>Arthropoda</taxon>
        <taxon>Hexapoda</taxon>
        <taxon>Insecta</taxon>
        <taxon>Pterygota</taxon>
        <taxon>Neoptera</taxon>
        <taxon>Endopterygota</taxon>
        <taxon>Lepidoptera</taxon>
        <taxon>Glossata</taxon>
        <taxon>Ditrysia</taxon>
        <taxon>Noctuoidea</taxon>
        <taxon>Noctuidae</taxon>
        <taxon>Amphipyrinae</taxon>
        <taxon>Spodoptera</taxon>
    </lineage>
</organism>
<keyword evidence="5" id="KW-0653">Protein transport</keyword>
<evidence type="ECO:0000259" key="16">
    <source>
        <dbReference type="PROSITE" id="PS50002"/>
    </source>
</evidence>
<keyword evidence="2 13" id="KW-0728">SH3 domain</keyword>
<evidence type="ECO:0000313" key="18">
    <source>
        <dbReference type="Proteomes" id="UP001153321"/>
    </source>
</evidence>
<evidence type="ECO:0000256" key="12">
    <source>
        <dbReference type="ARBA" id="ARBA00046271"/>
    </source>
</evidence>
<evidence type="ECO:0000256" key="10">
    <source>
        <dbReference type="ARBA" id="ARBA00029693"/>
    </source>
</evidence>
<feature type="region of interest" description="Disordered" evidence="14">
    <location>
        <begin position="416"/>
        <end position="440"/>
    </location>
</feature>
<dbReference type="Pfam" id="PF04088">
    <property type="entry name" value="Peroxin-13_N"/>
    <property type="match status" value="1"/>
</dbReference>
<dbReference type="PROSITE" id="PS50002">
    <property type="entry name" value="SH3"/>
    <property type="match status" value="1"/>
</dbReference>
<feature type="compositionally biased region" description="Polar residues" evidence="14">
    <location>
        <begin position="417"/>
        <end position="429"/>
    </location>
</feature>
<dbReference type="GO" id="GO:1990429">
    <property type="term" value="C:peroxisomal importomer complex"/>
    <property type="evidence" value="ECO:0007669"/>
    <property type="project" value="TreeGrafter"/>
</dbReference>
<evidence type="ECO:0000256" key="3">
    <source>
        <dbReference type="ARBA" id="ARBA00022448"/>
    </source>
</evidence>
<dbReference type="InterPro" id="IPR035463">
    <property type="entry name" value="Pex13"/>
</dbReference>
<keyword evidence="8 15" id="KW-0472">Membrane</keyword>
<dbReference type="PANTHER" id="PTHR19332">
    <property type="entry name" value="PEROXISOMAL MEMBRANE PROTEIN PEX13"/>
    <property type="match status" value="1"/>
</dbReference>
<dbReference type="SUPFAM" id="SSF50044">
    <property type="entry name" value="SH3-domain"/>
    <property type="match status" value="1"/>
</dbReference>
<evidence type="ECO:0000256" key="2">
    <source>
        <dbReference type="ARBA" id="ARBA00022443"/>
    </source>
</evidence>
<dbReference type="PANTHER" id="PTHR19332:SF1">
    <property type="entry name" value="PEROXISOMAL MEMBRANE PROTEIN PEX13"/>
    <property type="match status" value="1"/>
</dbReference>
<evidence type="ECO:0000256" key="13">
    <source>
        <dbReference type="PROSITE-ProRule" id="PRU00192"/>
    </source>
</evidence>
<keyword evidence="9" id="KW-0576">Peroxisome</keyword>
<protein>
    <recommendedName>
        <fullName evidence="11">Peroxisomal membrane protein PEX13</fullName>
    </recommendedName>
    <alternativeName>
        <fullName evidence="10">Peroxin-13</fullName>
    </alternativeName>
</protein>
<accession>A0A9P0I760</accession>
<dbReference type="SMART" id="SM00326">
    <property type="entry name" value="SH3"/>
    <property type="match status" value="1"/>
</dbReference>
<keyword evidence="3" id="KW-0813">Transport</keyword>
<dbReference type="GO" id="GO:0016560">
    <property type="term" value="P:protein import into peroxisome matrix, docking"/>
    <property type="evidence" value="ECO:0007669"/>
    <property type="project" value="InterPro"/>
</dbReference>
<sequence>MSEPMNNFNYGSNMQPGSMPMPSNMGLPPHDPGFHYVPAGMHQVSGVQANQPPPVPPRIDLNQALAQPSYGNQMGTYGGMGSMGGMGAYGGMGSYGGIGSYGGMGMGMGGYGGYGGLGGYGMGGMGGMYGGYNRFMDNYETRLPTLKGLLDPCKRNRMMFEDYVKAANMMEAAKHNRSPWKLIDDDPTGDKLGFIQMAEERSRPAFESIQSLVNAVGSVAMMLESTFFAMTSSFRAVLGVAENVGRLRSLFAQFWSTFAVVRTLNWIIRKLMVLIGIRTENEFQAWAEAVASTQQNGLPAQGPEGIRYSGWPVIMFFAVVAAAPYIVLKMMTRLNTTIQENLADPATWQNPPKAVANYTFTATSPQELTIHENQIFQVAPMQLQQHLMQSGWLMATTDGKTAGLVPVNYFRIITPAPTEQNQGNNTQNIAPPPGLQKKTT</sequence>
<gene>
    <name evidence="17" type="ORF">SPLIT_LOCUS6016</name>
</gene>
<dbReference type="InterPro" id="IPR001452">
    <property type="entry name" value="SH3_domain"/>
</dbReference>
<evidence type="ECO:0000256" key="11">
    <source>
        <dbReference type="ARBA" id="ARBA00034535"/>
    </source>
</evidence>
<dbReference type="InterPro" id="IPR036028">
    <property type="entry name" value="SH3-like_dom_sf"/>
</dbReference>
<evidence type="ECO:0000256" key="15">
    <source>
        <dbReference type="SAM" id="Phobius"/>
    </source>
</evidence>
<keyword evidence="6 15" id="KW-1133">Transmembrane helix</keyword>
<dbReference type="Proteomes" id="UP001153321">
    <property type="component" value="Chromosome 21"/>
</dbReference>
<feature type="transmembrane region" description="Helical" evidence="15">
    <location>
        <begin position="308"/>
        <end position="328"/>
    </location>
</feature>
<dbReference type="EMBL" id="LR824552">
    <property type="protein sequence ID" value="CAH1640660.1"/>
    <property type="molecule type" value="Genomic_DNA"/>
</dbReference>
<comment type="subcellular location">
    <subcellularLocation>
        <location evidence="12">Peroxisome membrane</location>
    </subcellularLocation>
</comment>
<keyword evidence="18" id="KW-1185">Reference proteome</keyword>
<evidence type="ECO:0000256" key="5">
    <source>
        <dbReference type="ARBA" id="ARBA00022927"/>
    </source>
</evidence>
<keyword evidence="7" id="KW-0811">Translocation</keyword>
<evidence type="ECO:0000256" key="7">
    <source>
        <dbReference type="ARBA" id="ARBA00023010"/>
    </source>
</evidence>
<comment type="similarity">
    <text evidence="1">Belongs to the peroxin-13 family.</text>
</comment>
<name>A0A9P0I760_SPOLI</name>
<proteinExistence type="inferred from homology"/>
<dbReference type="AlphaFoldDB" id="A0A9P0I760"/>
<evidence type="ECO:0000256" key="9">
    <source>
        <dbReference type="ARBA" id="ARBA00023140"/>
    </source>
</evidence>
<evidence type="ECO:0000313" key="17">
    <source>
        <dbReference type="EMBL" id="CAH1640660.1"/>
    </source>
</evidence>
<evidence type="ECO:0000256" key="1">
    <source>
        <dbReference type="ARBA" id="ARBA00006033"/>
    </source>
</evidence>
<reference evidence="17" key="1">
    <citation type="submission" date="2022-02" db="EMBL/GenBank/DDBJ databases">
        <authorList>
            <person name="King R."/>
        </authorList>
    </citation>
    <scope>NUCLEOTIDE SEQUENCE</scope>
</reference>